<organism evidence="1 2">
    <name type="scientific">Sterolibacterium denitrificans</name>
    <dbReference type="NCBI Taxonomy" id="157592"/>
    <lineage>
        <taxon>Bacteria</taxon>
        <taxon>Pseudomonadati</taxon>
        <taxon>Pseudomonadota</taxon>
        <taxon>Betaproteobacteria</taxon>
        <taxon>Nitrosomonadales</taxon>
        <taxon>Sterolibacteriaceae</taxon>
        <taxon>Sterolibacterium</taxon>
    </lineage>
</organism>
<protein>
    <submittedName>
        <fullName evidence="1">Uncharacterized protein</fullName>
    </submittedName>
</protein>
<accession>A0A7Z7MV39</accession>
<name>A0A7Z7MV39_9PROT</name>
<dbReference type="AlphaFoldDB" id="A0A7Z7MV39"/>
<sequence length="63" mass="7483">MLERIVGREWGRADYDHVVAPKPVKQLRICFLPEVLSGRVYQRSRYTAALKSLRYLAFFNHFI</sequence>
<evidence type="ECO:0000313" key="2">
    <source>
        <dbReference type="Proteomes" id="UP000242886"/>
    </source>
</evidence>
<dbReference type="EMBL" id="LT837803">
    <property type="protein sequence ID" value="SMB25790.1"/>
    <property type="molecule type" value="Genomic_DNA"/>
</dbReference>
<reference evidence="1" key="1">
    <citation type="submission" date="2017-03" db="EMBL/GenBank/DDBJ databases">
        <authorList>
            <consortium name="AG Boll"/>
        </authorList>
    </citation>
    <scope>NUCLEOTIDE SEQUENCE [LARGE SCALE GENOMIC DNA]</scope>
    <source>
        <strain evidence="1">Chol</strain>
    </source>
</reference>
<evidence type="ECO:0000313" key="1">
    <source>
        <dbReference type="EMBL" id="SMB25790.1"/>
    </source>
</evidence>
<proteinExistence type="predicted"/>
<gene>
    <name evidence="1" type="ORF">SDENCHOL_11347</name>
</gene>
<keyword evidence="2" id="KW-1185">Reference proteome</keyword>
<dbReference type="Proteomes" id="UP000242886">
    <property type="component" value="Chromosome SDENCHOL"/>
</dbReference>